<dbReference type="EMBL" id="CANHGI010000002">
    <property type="protein sequence ID" value="CAI5441945.1"/>
    <property type="molecule type" value="Genomic_DNA"/>
</dbReference>
<dbReference type="Pfam" id="PF12796">
    <property type="entry name" value="Ank_2"/>
    <property type="match status" value="1"/>
</dbReference>
<keyword evidence="4" id="KW-0677">Repeat</keyword>
<comment type="catalytic activity">
    <reaction evidence="7">
        <text>L-glutamine + H2O = L-glutamate + NH4(+)</text>
        <dbReference type="Rhea" id="RHEA:15889"/>
        <dbReference type="ChEBI" id="CHEBI:15377"/>
        <dbReference type="ChEBI" id="CHEBI:28938"/>
        <dbReference type="ChEBI" id="CHEBI:29985"/>
        <dbReference type="ChEBI" id="CHEBI:58359"/>
        <dbReference type="EC" id="3.5.1.2"/>
    </reaction>
</comment>
<evidence type="ECO:0000256" key="6">
    <source>
        <dbReference type="ARBA" id="ARBA00023043"/>
    </source>
</evidence>
<organism evidence="11 12">
    <name type="scientific">Caenorhabditis angaria</name>
    <dbReference type="NCBI Taxonomy" id="860376"/>
    <lineage>
        <taxon>Eukaryota</taxon>
        <taxon>Metazoa</taxon>
        <taxon>Ecdysozoa</taxon>
        <taxon>Nematoda</taxon>
        <taxon>Chromadorea</taxon>
        <taxon>Rhabditida</taxon>
        <taxon>Rhabditina</taxon>
        <taxon>Rhabditomorpha</taxon>
        <taxon>Rhabditoidea</taxon>
        <taxon>Rhabditidae</taxon>
        <taxon>Peloderinae</taxon>
        <taxon>Caenorhabditis</taxon>
    </lineage>
</organism>
<comment type="caution">
    <text evidence="11">The sequence shown here is derived from an EMBL/GenBank/DDBJ whole genome shotgun (WGS) entry which is preliminary data.</text>
</comment>
<name>A0A9P1IBZ5_9PELO</name>
<dbReference type="FunFam" id="1.25.40.20:FF:000069">
    <property type="entry name" value="Glutaminase, isoform E"/>
    <property type="match status" value="1"/>
</dbReference>
<dbReference type="NCBIfam" id="TIGR03814">
    <property type="entry name" value="Gln_ase"/>
    <property type="match status" value="1"/>
</dbReference>
<evidence type="ECO:0000313" key="12">
    <source>
        <dbReference type="Proteomes" id="UP001152747"/>
    </source>
</evidence>
<evidence type="ECO:0000256" key="7">
    <source>
        <dbReference type="ARBA" id="ARBA00049534"/>
    </source>
</evidence>
<protein>
    <recommendedName>
        <fullName evidence="3">glutaminase</fullName>
        <ecNumber evidence="3">3.5.1.2</ecNumber>
    </recommendedName>
    <alternativeName>
        <fullName evidence="8">L-glutamine amidohydrolase</fullName>
    </alternativeName>
</protein>
<evidence type="ECO:0000256" key="9">
    <source>
        <dbReference type="SAM" id="MobiDB-lite"/>
    </source>
</evidence>
<evidence type="ECO:0000256" key="4">
    <source>
        <dbReference type="ARBA" id="ARBA00022737"/>
    </source>
</evidence>
<dbReference type="PANTHER" id="PTHR12544">
    <property type="entry name" value="GLUTAMINASE"/>
    <property type="match status" value="1"/>
</dbReference>
<evidence type="ECO:0000256" key="5">
    <source>
        <dbReference type="ARBA" id="ARBA00022801"/>
    </source>
</evidence>
<dbReference type="InterPro" id="IPR041541">
    <property type="entry name" value="Glutaminase_EF-hand"/>
</dbReference>
<dbReference type="Gene3D" id="3.40.710.10">
    <property type="entry name" value="DD-peptidase/beta-lactamase superfamily"/>
    <property type="match status" value="1"/>
</dbReference>
<feature type="region of interest" description="Disordered" evidence="9">
    <location>
        <begin position="733"/>
        <end position="798"/>
    </location>
</feature>
<keyword evidence="6" id="KW-0040">ANK repeat</keyword>
<dbReference type="Proteomes" id="UP001152747">
    <property type="component" value="Unassembled WGS sequence"/>
</dbReference>
<comment type="similarity">
    <text evidence="1">Belongs to the glutaminase family.</text>
</comment>
<dbReference type="InterPro" id="IPR012338">
    <property type="entry name" value="Beta-lactam/transpept-like"/>
</dbReference>
<dbReference type="PANTHER" id="PTHR12544:SF29">
    <property type="entry name" value="GLUTAMINASE"/>
    <property type="match status" value="1"/>
</dbReference>
<gene>
    <name evidence="11" type="ORF">CAMP_LOCUS4582</name>
</gene>
<evidence type="ECO:0000256" key="2">
    <source>
        <dbReference type="ARBA" id="ARBA00011881"/>
    </source>
</evidence>
<dbReference type="AlphaFoldDB" id="A0A9P1IBZ5"/>
<dbReference type="InterPro" id="IPR002110">
    <property type="entry name" value="Ankyrin_rpt"/>
</dbReference>
<sequence length="798" mass="90716">MAGWMDLVYDRRENSSKLTLTMRIVSIKTNIWWVFRLFYNATKRFWSRKKTLPTLKIVIKMSMMLPEKGIFDALKVESNDPAYVNRDDPAKATQLDEKSLAFIGDVLGRKKSVVPLMAQTINQLTLVQNEKMERAAELICNLFKLPHSSDCSFFRLIKVLKSFGLRDNDPRLKPMFDRMKKHDEENEDSRQWAMNMEQFKEIIFPCTILISRTLRNQLIIPSWIEFTQAIENIFNQCKDIQEGENASYIPQLARQSSQNWGMSICTIDGQRFSLGDSKKNFCLQSVSKAFNYAIVASEIGSTFLHQYVGHEPSGRLFNEICLDSNNMPHNPLINAGAIVVTSMIKPTNSMSDRFDFMLKQYRKLAGGGHVGFDNATFLSERDTADRNYALSYYMKEYRCFPDESTVYEKAKGLREELDLYFQLCSLETNCDTAAVMAATLANGGICPLTTEKCLGSRPCRDILSLMYSCGMYDYSGKFAFQVGLPAKSGVSGTLIVVIPNVMGIALYSPPLDKTGNSCRGVAFCKKLVEKFNFHNYDSLLHPDDSKKIDPRRRIGHRETETIVQVMYAAKNGDLDSLRRMFMQGADLRTADYDKRTALHVSAAEGKTKVCKFLVNVVGIPHDSRDRWGRYPLDDARQFKHKDAANYLFRLQYPTKKMPENWFEVGGDLLVSELETCSDKESNVNDDYDSGEDENGQGIMGMLTADLEKREWALHANGNSEIDYQVTRRKSMNAKHGQVPFGTPPVIKENGHPTKNGHHTPTNNNLMHHSHSFTNGYSNKHSSARKLSSPNEQDEDDTD</sequence>
<dbReference type="HAMAP" id="MF_00313">
    <property type="entry name" value="Glutaminase"/>
    <property type="match status" value="1"/>
</dbReference>
<keyword evidence="12" id="KW-1185">Reference proteome</keyword>
<feature type="compositionally biased region" description="Polar residues" evidence="9">
    <location>
        <begin position="758"/>
        <end position="790"/>
    </location>
</feature>
<dbReference type="Pfam" id="PF17959">
    <property type="entry name" value="EF-hand_14"/>
    <property type="match status" value="1"/>
</dbReference>
<dbReference type="Pfam" id="PF04960">
    <property type="entry name" value="Glutaminase"/>
    <property type="match status" value="1"/>
</dbReference>
<dbReference type="SUPFAM" id="SSF56601">
    <property type="entry name" value="beta-lactamase/transpeptidase-like"/>
    <property type="match status" value="1"/>
</dbReference>
<dbReference type="Gene3D" id="1.10.238.210">
    <property type="match status" value="1"/>
</dbReference>
<dbReference type="OrthoDB" id="9995210at2759"/>
<dbReference type="SUPFAM" id="SSF48403">
    <property type="entry name" value="Ankyrin repeat"/>
    <property type="match status" value="1"/>
</dbReference>
<evidence type="ECO:0000313" key="11">
    <source>
        <dbReference type="EMBL" id="CAI5441945.1"/>
    </source>
</evidence>
<evidence type="ECO:0000256" key="1">
    <source>
        <dbReference type="ARBA" id="ARBA00011076"/>
    </source>
</evidence>
<dbReference type="GO" id="GO:0006537">
    <property type="term" value="P:glutamate biosynthetic process"/>
    <property type="evidence" value="ECO:0007669"/>
    <property type="project" value="TreeGrafter"/>
</dbReference>
<keyword evidence="5" id="KW-0378">Hydrolase</keyword>
<dbReference type="GO" id="GO:0006543">
    <property type="term" value="P:L-glutamine catabolic process"/>
    <property type="evidence" value="ECO:0007669"/>
    <property type="project" value="TreeGrafter"/>
</dbReference>
<dbReference type="InterPro" id="IPR036770">
    <property type="entry name" value="Ankyrin_rpt-contain_sf"/>
</dbReference>
<dbReference type="Gene3D" id="1.25.40.20">
    <property type="entry name" value="Ankyrin repeat-containing domain"/>
    <property type="match status" value="1"/>
</dbReference>
<dbReference type="InterPro" id="IPR015868">
    <property type="entry name" value="Glutaminase"/>
</dbReference>
<evidence type="ECO:0000256" key="3">
    <source>
        <dbReference type="ARBA" id="ARBA00012918"/>
    </source>
</evidence>
<accession>A0A9P1IBZ5</accession>
<evidence type="ECO:0000256" key="8">
    <source>
        <dbReference type="ARBA" id="ARBA00077251"/>
    </source>
</evidence>
<comment type="subunit">
    <text evidence="2">Homotetramer.</text>
</comment>
<dbReference type="FunFam" id="3.40.710.10:FF:000008">
    <property type="entry name" value="Glutaminase, isoform E"/>
    <property type="match status" value="1"/>
</dbReference>
<evidence type="ECO:0000259" key="10">
    <source>
        <dbReference type="Pfam" id="PF17959"/>
    </source>
</evidence>
<feature type="domain" description="Glutaminase EF-hand" evidence="10">
    <location>
        <begin position="136"/>
        <end position="221"/>
    </location>
</feature>
<dbReference type="GO" id="GO:0004359">
    <property type="term" value="F:glutaminase activity"/>
    <property type="evidence" value="ECO:0007669"/>
    <property type="project" value="UniProtKB-EC"/>
</dbReference>
<proteinExistence type="inferred from homology"/>
<dbReference type="EC" id="3.5.1.2" evidence="3"/>
<reference evidence="11" key="1">
    <citation type="submission" date="2022-11" db="EMBL/GenBank/DDBJ databases">
        <authorList>
            <person name="Kikuchi T."/>
        </authorList>
    </citation>
    <scope>NUCLEOTIDE SEQUENCE</scope>
    <source>
        <strain evidence="11">PS1010</strain>
    </source>
</reference>